<comment type="similarity">
    <text evidence="2 13">Belongs to the thiolase-like superfamily. Beta-ketoacyl-ACP synthases family.</text>
</comment>
<gene>
    <name evidence="15" type="ORF">E4Z66_02960</name>
</gene>
<evidence type="ECO:0000313" key="15">
    <source>
        <dbReference type="EMBL" id="THH38545.1"/>
    </source>
</evidence>
<dbReference type="GO" id="GO:0004315">
    <property type="term" value="F:3-oxoacyl-[acyl-carrier-protein] synthase activity"/>
    <property type="evidence" value="ECO:0007669"/>
    <property type="project" value="InterPro"/>
</dbReference>
<dbReference type="Proteomes" id="UP000306602">
    <property type="component" value="Unassembled WGS sequence"/>
</dbReference>
<dbReference type="RefSeq" id="WP_136461438.1">
    <property type="nucleotide sequence ID" value="NZ_SRKY01000001.1"/>
</dbReference>
<evidence type="ECO:0000256" key="3">
    <source>
        <dbReference type="ARBA" id="ARBA00022458"/>
    </source>
</evidence>
<dbReference type="EMBL" id="SRKY01000001">
    <property type="protein sequence ID" value="THH38545.1"/>
    <property type="molecule type" value="Genomic_DNA"/>
</dbReference>
<protein>
    <recommendedName>
        <fullName evidence="11">Nodulation protein E</fullName>
    </recommendedName>
    <alternativeName>
        <fullName evidence="12">Host-specificity of nodulation protein B</fullName>
    </alternativeName>
</protein>
<dbReference type="InterPro" id="IPR000794">
    <property type="entry name" value="Beta-ketoacyl_synthase"/>
</dbReference>
<dbReference type="InterPro" id="IPR018201">
    <property type="entry name" value="Ketoacyl_synth_AS"/>
</dbReference>
<evidence type="ECO:0000259" key="14">
    <source>
        <dbReference type="PROSITE" id="PS52004"/>
    </source>
</evidence>
<keyword evidence="8" id="KW-1133">Transmembrane helix</keyword>
<dbReference type="SMART" id="SM00825">
    <property type="entry name" value="PKS_KS"/>
    <property type="match status" value="1"/>
</dbReference>
<evidence type="ECO:0000256" key="8">
    <source>
        <dbReference type="ARBA" id="ARBA00022989"/>
    </source>
</evidence>
<evidence type="ECO:0000256" key="4">
    <source>
        <dbReference type="ARBA" id="ARBA00022475"/>
    </source>
</evidence>
<keyword evidence="5" id="KW-0997">Cell inner membrane</keyword>
<keyword evidence="6 13" id="KW-0808">Transferase</keyword>
<dbReference type="Pfam" id="PF02801">
    <property type="entry name" value="Ketoacyl-synt_C"/>
    <property type="match status" value="1"/>
</dbReference>
<proteinExistence type="inferred from homology"/>
<dbReference type="PROSITE" id="PS00606">
    <property type="entry name" value="KS3_1"/>
    <property type="match status" value="1"/>
</dbReference>
<evidence type="ECO:0000256" key="11">
    <source>
        <dbReference type="ARBA" id="ARBA00039445"/>
    </source>
</evidence>
<dbReference type="InterPro" id="IPR014030">
    <property type="entry name" value="Ketoacyl_synth_N"/>
</dbReference>
<evidence type="ECO:0000256" key="12">
    <source>
        <dbReference type="ARBA" id="ARBA00041756"/>
    </source>
</evidence>
<dbReference type="PANTHER" id="PTHR11712">
    <property type="entry name" value="POLYKETIDE SYNTHASE-RELATED"/>
    <property type="match status" value="1"/>
</dbReference>
<dbReference type="CDD" id="cd00834">
    <property type="entry name" value="KAS_I_II"/>
    <property type="match status" value="1"/>
</dbReference>
<dbReference type="GO" id="GO:0006633">
    <property type="term" value="P:fatty acid biosynthetic process"/>
    <property type="evidence" value="ECO:0007669"/>
    <property type="project" value="InterPro"/>
</dbReference>
<evidence type="ECO:0000256" key="13">
    <source>
        <dbReference type="RuleBase" id="RU003694"/>
    </source>
</evidence>
<evidence type="ECO:0000256" key="2">
    <source>
        <dbReference type="ARBA" id="ARBA00008467"/>
    </source>
</evidence>
<feature type="domain" description="Ketosynthase family 3 (KS3)" evidence="14">
    <location>
        <begin position="1"/>
        <end position="401"/>
    </location>
</feature>
<dbReference type="OrthoDB" id="9808669at2"/>
<dbReference type="SUPFAM" id="SSF53901">
    <property type="entry name" value="Thiolase-like"/>
    <property type="match status" value="2"/>
</dbReference>
<dbReference type="PANTHER" id="PTHR11712:SF352">
    <property type="entry name" value="3-OXOACYL-[ACYL-CARRIER-PROTEIN] SYNTHASE"/>
    <property type="match status" value="1"/>
</dbReference>
<dbReference type="PROSITE" id="PS52004">
    <property type="entry name" value="KS3_2"/>
    <property type="match status" value="1"/>
</dbReference>
<comment type="caution">
    <text evidence="15">The sequence shown here is derived from an EMBL/GenBank/DDBJ whole genome shotgun (WGS) entry which is preliminary data.</text>
</comment>
<evidence type="ECO:0000256" key="6">
    <source>
        <dbReference type="ARBA" id="ARBA00022679"/>
    </source>
</evidence>
<comment type="function">
    <text evidence="10">Proposed to synthesize NOD factor fatty acyl chain. Involved in the synthesis of a highly unsaturated fatty acid moiety, which forms part of a lipo-oligosaccharide that is responsible for host specificity.</text>
</comment>
<accession>A0A4S4NI37</accession>
<dbReference type="NCBIfam" id="NF005589">
    <property type="entry name" value="PRK07314.1"/>
    <property type="match status" value="1"/>
</dbReference>
<sequence>MQRVVITGAGTINPLGHSVPDTLAAMAEGRCGIGPLEIRDIDRLAVQIGGQVRDYDETEHFNRQQIALYDRFTQFALLAARQAISQAGLSFDGDLANRSGVILGTSGGGLTTQDENYRAVYEEGKNRVHPFIVPKLMNNAAASHLSMEFNLRGPSFTVSTACASSNHAMAQAFQMVHGGVAPAMITGGSESMLCFGGIKAWEGLRVMSKDGCRPFSATRNGMVQGEGAAVYVFEAYDHAKARGAEILAEVAGFAMSSDASDIVMPSRQGAARAISGALKDARLAPEDVGYINAHGTGTAANDKTECAAVSDVFGTHADRLMISSTKSMHGHLIGGTGAVELLACIMALRDGIIAPTIGYQEPDPECALDVVPNEAREVQVTAALSNAFAFGGLNAVLALKKV</sequence>
<dbReference type="Gene3D" id="3.40.47.10">
    <property type="match status" value="1"/>
</dbReference>
<dbReference type="Pfam" id="PF00109">
    <property type="entry name" value="ketoacyl-synt"/>
    <property type="match status" value="1"/>
</dbReference>
<organism evidence="15 16">
    <name type="scientific">Aliishimia ponticola</name>
    <dbReference type="NCBI Taxonomy" id="2499833"/>
    <lineage>
        <taxon>Bacteria</taxon>
        <taxon>Pseudomonadati</taxon>
        <taxon>Pseudomonadota</taxon>
        <taxon>Alphaproteobacteria</taxon>
        <taxon>Rhodobacterales</taxon>
        <taxon>Paracoccaceae</taxon>
        <taxon>Aliishimia</taxon>
    </lineage>
</organism>
<evidence type="ECO:0000256" key="1">
    <source>
        <dbReference type="ARBA" id="ARBA00004533"/>
    </source>
</evidence>
<keyword evidence="9" id="KW-0472">Membrane</keyword>
<dbReference type="InterPro" id="IPR020841">
    <property type="entry name" value="PKS_Beta-ketoAc_synthase_dom"/>
</dbReference>
<evidence type="ECO:0000256" key="5">
    <source>
        <dbReference type="ARBA" id="ARBA00022519"/>
    </source>
</evidence>
<evidence type="ECO:0000256" key="9">
    <source>
        <dbReference type="ARBA" id="ARBA00023136"/>
    </source>
</evidence>
<dbReference type="AlphaFoldDB" id="A0A4S4NI37"/>
<comment type="subcellular location">
    <subcellularLocation>
        <location evidence="1">Cell inner membrane</location>
    </subcellularLocation>
</comment>
<evidence type="ECO:0000313" key="16">
    <source>
        <dbReference type="Proteomes" id="UP000306602"/>
    </source>
</evidence>
<name>A0A4S4NI37_9RHOB</name>
<dbReference type="InterPro" id="IPR014031">
    <property type="entry name" value="Ketoacyl_synth_C"/>
</dbReference>
<keyword evidence="3" id="KW-0536">Nodulation</keyword>
<dbReference type="InterPro" id="IPR016039">
    <property type="entry name" value="Thiolase-like"/>
</dbReference>
<keyword evidence="4" id="KW-1003">Cell membrane</keyword>
<keyword evidence="16" id="KW-1185">Reference proteome</keyword>
<reference evidence="15 16" key="1">
    <citation type="submission" date="2019-04" db="EMBL/GenBank/DDBJ databases">
        <title>Shimia ponticola sp. nov., isolated from seawater.</title>
        <authorList>
            <person name="Kim Y.-O."/>
            <person name="Yoon J.-H."/>
        </authorList>
    </citation>
    <scope>NUCLEOTIDE SEQUENCE [LARGE SCALE GENOMIC DNA]</scope>
    <source>
        <strain evidence="15 16">MYP11</strain>
    </source>
</reference>
<dbReference type="GO" id="GO:0005886">
    <property type="term" value="C:plasma membrane"/>
    <property type="evidence" value="ECO:0007669"/>
    <property type="project" value="UniProtKB-SubCell"/>
</dbReference>
<evidence type="ECO:0000256" key="7">
    <source>
        <dbReference type="ARBA" id="ARBA00022692"/>
    </source>
</evidence>
<evidence type="ECO:0000256" key="10">
    <source>
        <dbReference type="ARBA" id="ARBA00037576"/>
    </source>
</evidence>
<keyword evidence="7" id="KW-0812">Transmembrane</keyword>